<sequence length="672" mass="78212">MASNSKCTNDDFQKSTSSQNQDGNKCSICLNRIKEDVHKQLSGKCQICLDKIKAVPSGFPFVLAGEEINEFECPICSLLIRNATELKCEHLFCEDCLTYYEKDQLTKDGDAKFFCPVCQAEYKSREKFNVRSTDKVIQTSLRVKCLQKECEWTGCIKDYKNHSKKCEFLEVECPNKGCIYQVNAKEMEEHLRVCFYRQVECEYCNKECSFTQLKAHYNNCEGYPVPCNNLGCPDNIQRSLMEDHLENCEFAIVSCPFLAFGCTEKIQRRDIEDHNGKAKSSHDTLLFQMVNKMKHENEERDQKIQQQDQRIEELENIVTKNEEEIKELQNNSIQQKASITKDLLALTDKNQSIEDSLIKTNSMTSNMNKNVIGINSRFERYEKTATETDEITKEQLQQLKSLQKSNEKAVKVLEPKVNKIDAKLKKLEESKLTDRVKIMEKQLSEAIQKEKACKTEILQHTKDIDILKTFALKMVWLQHFTCNLHQHYRRPSYLTTHLFKHDFDQHEDVKNWSLVKAESTTSKNDSDFLICLANLYNNFSTIIFPDTYAERWLKLTKIMRDGELFAGLGAMFVRVYCLALSNHIQVTVSNEVFPFKEPWYRHSMFVTTLKLNPFVVKVIANPPKTIRLLHPFVEEKSIFLKNGVPESLNEFSLDTESGMLYNYEEYLLQIEY</sequence>
<keyword evidence="3 4" id="KW-0862">Zinc</keyword>
<dbReference type="PROSITE" id="PS00518">
    <property type="entry name" value="ZF_RING_1"/>
    <property type="match status" value="1"/>
</dbReference>
<dbReference type="PROSITE" id="PS50145">
    <property type="entry name" value="ZF_TRAF"/>
    <property type="match status" value="2"/>
</dbReference>
<evidence type="ECO:0000313" key="10">
    <source>
        <dbReference type="Proteomes" id="UP000594262"/>
    </source>
</evidence>
<protein>
    <submittedName>
        <fullName evidence="9">Uncharacterized protein</fullName>
    </submittedName>
</protein>
<dbReference type="OrthoDB" id="9049620at2759"/>
<keyword evidence="2 4" id="KW-0863">Zinc-finger</keyword>
<proteinExistence type="predicted"/>
<organism evidence="9 10">
    <name type="scientific">Clytia hemisphaerica</name>
    <dbReference type="NCBI Taxonomy" id="252671"/>
    <lineage>
        <taxon>Eukaryota</taxon>
        <taxon>Metazoa</taxon>
        <taxon>Cnidaria</taxon>
        <taxon>Hydrozoa</taxon>
        <taxon>Hydroidolina</taxon>
        <taxon>Leptothecata</taxon>
        <taxon>Obeliida</taxon>
        <taxon>Clytiidae</taxon>
        <taxon>Clytia</taxon>
    </lineage>
</organism>
<dbReference type="RefSeq" id="XP_066923111.1">
    <property type="nucleotide sequence ID" value="XM_067067010.1"/>
</dbReference>
<dbReference type="Pfam" id="PF02176">
    <property type="entry name" value="zf-TRAF"/>
    <property type="match status" value="1"/>
</dbReference>
<evidence type="ECO:0000256" key="2">
    <source>
        <dbReference type="ARBA" id="ARBA00022771"/>
    </source>
</evidence>
<dbReference type="InterPro" id="IPR001293">
    <property type="entry name" value="Znf_TRAF"/>
</dbReference>
<dbReference type="SUPFAM" id="SSF57850">
    <property type="entry name" value="RING/U-box"/>
    <property type="match status" value="1"/>
</dbReference>
<accession>A0A7M5UTR3</accession>
<feature type="domain" description="TRAF-type" evidence="8">
    <location>
        <begin position="215"/>
        <end position="272"/>
    </location>
</feature>
<evidence type="ECO:0000259" key="8">
    <source>
        <dbReference type="PROSITE" id="PS50145"/>
    </source>
</evidence>
<evidence type="ECO:0000259" key="7">
    <source>
        <dbReference type="PROSITE" id="PS50089"/>
    </source>
</evidence>
<feature type="domain" description="TRAF-type" evidence="8">
    <location>
        <begin position="162"/>
        <end position="214"/>
    </location>
</feature>
<dbReference type="GeneID" id="136810448"/>
<dbReference type="EnsemblMetazoa" id="CLYHEMT004046.1">
    <property type="protein sequence ID" value="CLYHEMP004046.1"/>
    <property type="gene ID" value="CLYHEMG004046"/>
</dbReference>
<evidence type="ECO:0000256" key="1">
    <source>
        <dbReference type="ARBA" id="ARBA00022723"/>
    </source>
</evidence>
<dbReference type="InterPro" id="IPR018957">
    <property type="entry name" value="Znf_C3HC4_RING-type"/>
</dbReference>
<evidence type="ECO:0000256" key="3">
    <source>
        <dbReference type="ARBA" id="ARBA00022833"/>
    </source>
</evidence>
<dbReference type="Pfam" id="PF00097">
    <property type="entry name" value="zf-C3HC4"/>
    <property type="match status" value="1"/>
</dbReference>
<dbReference type="AlphaFoldDB" id="A0A7M5UTR3"/>
<feature type="region of interest" description="Disordered" evidence="6">
    <location>
        <begin position="1"/>
        <end position="23"/>
    </location>
</feature>
<feature type="zinc finger region" description="TRAF-type" evidence="4">
    <location>
        <begin position="215"/>
        <end position="272"/>
    </location>
</feature>
<reference evidence="9" key="1">
    <citation type="submission" date="2021-01" db="UniProtKB">
        <authorList>
            <consortium name="EnsemblMetazoa"/>
        </authorList>
    </citation>
    <scope>IDENTIFICATION</scope>
</reference>
<dbReference type="InterPro" id="IPR001841">
    <property type="entry name" value="Znf_RING"/>
</dbReference>
<dbReference type="Proteomes" id="UP000594262">
    <property type="component" value="Unplaced"/>
</dbReference>
<evidence type="ECO:0000256" key="5">
    <source>
        <dbReference type="SAM" id="Coils"/>
    </source>
</evidence>
<dbReference type="GO" id="GO:0008270">
    <property type="term" value="F:zinc ion binding"/>
    <property type="evidence" value="ECO:0007669"/>
    <property type="project" value="UniProtKB-KW"/>
</dbReference>
<dbReference type="InterPro" id="IPR017907">
    <property type="entry name" value="Znf_RING_CS"/>
</dbReference>
<dbReference type="SUPFAM" id="SSF49599">
    <property type="entry name" value="TRAF domain-like"/>
    <property type="match status" value="2"/>
</dbReference>
<keyword evidence="10" id="KW-1185">Reference proteome</keyword>
<dbReference type="PROSITE" id="PS50089">
    <property type="entry name" value="ZF_RING_2"/>
    <property type="match status" value="1"/>
</dbReference>
<evidence type="ECO:0000256" key="4">
    <source>
        <dbReference type="PROSITE-ProRule" id="PRU00207"/>
    </source>
</evidence>
<evidence type="ECO:0000313" key="9">
    <source>
        <dbReference type="EnsemblMetazoa" id="CLYHEMP004046.1"/>
    </source>
</evidence>
<feature type="zinc finger region" description="TRAF-type" evidence="4">
    <location>
        <begin position="162"/>
        <end position="214"/>
    </location>
</feature>
<dbReference type="SMART" id="SM00184">
    <property type="entry name" value="RING"/>
    <property type="match status" value="1"/>
</dbReference>
<keyword evidence="5" id="KW-0175">Coiled coil</keyword>
<dbReference type="InterPro" id="IPR013083">
    <property type="entry name" value="Znf_RING/FYVE/PHD"/>
</dbReference>
<dbReference type="PANTHER" id="PTHR10131">
    <property type="entry name" value="TNF RECEPTOR ASSOCIATED FACTOR"/>
    <property type="match status" value="1"/>
</dbReference>
<feature type="compositionally biased region" description="Polar residues" evidence="6">
    <location>
        <begin position="14"/>
        <end position="23"/>
    </location>
</feature>
<keyword evidence="1 4" id="KW-0479">Metal-binding</keyword>
<dbReference type="Gene3D" id="3.30.40.10">
    <property type="entry name" value="Zinc/RING finger domain, C3HC4 (zinc finger)"/>
    <property type="match status" value="3"/>
</dbReference>
<feature type="domain" description="RING-type" evidence="7">
    <location>
        <begin position="73"/>
        <end position="119"/>
    </location>
</feature>
<evidence type="ECO:0000256" key="6">
    <source>
        <dbReference type="SAM" id="MobiDB-lite"/>
    </source>
</evidence>
<name>A0A7M5UTR3_9CNID</name>
<feature type="coiled-coil region" evidence="5">
    <location>
        <begin position="290"/>
        <end position="331"/>
    </location>
</feature>